<dbReference type="Gene3D" id="1.10.260.40">
    <property type="entry name" value="lambda repressor-like DNA-binding domains"/>
    <property type="match status" value="1"/>
</dbReference>
<sequence length="237" mass="26348">MTIHTRIKELRAAAELSLESLAARLGVSWQTVQQWEKGKTTPSIKRIEAIAEALNTTREYLLFGESPQTKTGQSSVSTESEGANVTESSAQAVPLRYSVDVKNFRRVFVVGRAQGGLPERIWTDGDYPVGATDEYAELATTDPHAFLSPIVGTSMVPKFNPGDFAFVEPGTAPEIEDDVLVRLNTGETMLKRLISRRGGIQLASYNEPGTLLYQPEEITWMYYVAHYVPARKIKHRM</sequence>
<organism evidence="6 7">
    <name type="scientific">Caballeronia glathei</name>
    <dbReference type="NCBI Taxonomy" id="60547"/>
    <lineage>
        <taxon>Bacteria</taxon>
        <taxon>Pseudomonadati</taxon>
        <taxon>Pseudomonadota</taxon>
        <taxon>Betaproteobacteria</taxon>
        <taxon>Burkholderiales</taxon>
        <taxon>Burkholderiaceae</taxon>
        <taxon>Caballeronia</taxon>
    </lineage>
</organism>
<dbReference type="STRING" id="60547.GCA_000751215_02962"/>
<gene>
    <name evidence="6" type="ORF">BG61_34355</name>
</gene>
<dbReference type="Pfam" id="PF00717">
    <property type="entry name" value="Peptidase_S24"/>
    <property type="match status" value="1"/>
</dbReference>
<evidence type="ECO:0000256" key="4">
    <source>
        <dbReference type="SAM" id="MobiDB-lite"/>
    </source>
</evidence>
<dbReference type="CDD" id="cd06529">
    <property type="entry name" value="S24_LexA-like"/>
    <property type="match status" value="1"/>
</dbReference>
<dbReference type="PANTHER" id="PTHR40661">
    <property type="match status" value="1"/>
</dbReference>
<feature type="compositionally biased region" description="Polar residues" evidence="4">
    <location>
        <begin position="66"/>
        <end position="87"/>
    </location>
</feature>
<dbReference type="EMBL" id="JFHC01000064">
    <property type="protein sequence ID" value="KDR39188.1"/>
    <property type="molecule type" value="Genomic_DNA"/>
</dbReference>
<keyword evidence="2" id="KW-0238">DNA-binding</keyword>
<dbReference type="SUPFAM" id="SSF47413">
    <property type="entry name" value="lambda repressor-like DNA-binding domains"/>
    <property type="match status" value="1"/>
</dbReference>
<evidence type="ECO:0000313" key="7">
    <source>
        <dbReference type="Proteomes" id="UP000027466"/>
    </source>
</evidence>
<evidence type="ECO:0000259" key="5">
    <source>
        <dbReference type="PROSITE" id="PS50943"/>
    </source>
</evidence>
<dbReference type="Gene3D" id="2.10.109.10">
    <property type="entry name" value="Umud Fragment, subunit A"/>
    <property type="match status" value="1"/>
</dbReference>
<dbReference type="SMART" id="SM00530">
    <property type="entry name" value="HTH_XRE"/>
    <property type="match status" value="1"/>
</dbReference>
<dbReference type="CDD" id="cd00093">
    <property type="entry name" value="HTH_XRE"/>
    <property type="match status" value="1"/>
</dbReference>
<keyword evidence="7" id="KW-1185">Reference proteome</keyword>
<evidence type="ECO:0000313" key="6">
    <source>
        <dbReference type="EMBL" id="KDR39188.1"/>
    </source>
</evidence>
<dbReference type="Proteomes" id="UP000027466">
    <property type="component" value="Unassembled WGS sequence"/>
</dbReference>
<dbReference type="InterPro" id="IPR010982">
    <property type="entry name" value="Lambda_DNA-bd_dom_sf"/>
</dbReference>
<dbReference type="PANTHER" id="PTHR40661:SF3">
    <property type="entry name" value="FELS-1 PROPHAGE TRANSCRIPTIONAL REGULATOR"/>
    <property type="match status" value="1"/>
</dbReference>
<dbReference type="PROSITE" id="PS50943">
    <property type="entry name" value="HTH_CROC1"/>
    <property type="match status" value="1"/>
</dbReference>
<name>A0A069PEW9_9BURK</name>
<comment type="caution">
    <text evidence="6">The sequence shown here is derived from an EMBL/GenBank/DDBJ whole genome shotgun (WGS) entry which is preliminary data.</text>
</comment>
<dbReference type="AlphaFoldDB" id="A0A069PEW9"/>
<dbReference type="InterPro" id="IPR039418">
    <property type="entry name" value="LexA-like"/>
</dbReference>
<dbReference type="RefSeq" id="WP_075584251.1">
    <property type="nucleotide sequence ID" value="NZ_CADFFX010000020.1"/>
</dbReference>
<protein>
    <recommendedName>
        <fullName evidence="5">HTH cro/C1-type domain-containing protein</fullName>
    </recommendedName>
</protein>
<keyword evidence="1" id="KW-0805">Transcription regulation</keyword>
<evidence type="ECO:0000256" key="3">
    <source>
        <dbReference type="ARBA" id="ARBA00023163"/>
    </source>
</evidence>
<reference evidence="6 7" key="1">
    <citation type="submission" date="2014-03" db="EMBL/GenBank/DDBJ databases">
        <title>Draft Genome Sequences of Four Burkholderia Strains.</title>
        <authorList>
            <person name="Liu X.Y."/>
            <person name="Li C.X."/>
            <person name="Xu J.H."/>
        </authorList>
    </citation>
    <scope>NUCLEOTIDE SEQUENCE [LARGE SCALE GENOMIC DNA]</scope>
    <source>
        <strain evidence="6 7">DSM 50014</strain>
    </source>
</reference>
<accession>A0A069PEW9</accession>
<dbReference type="SUPFAM" id="SSF51306">
    <property type="entry name" value="LexA/Signal peptidase"/>
    <property type="match status" value="1"/>
</dbReference>
<proteinExistence type="predicted"/>
<dbReference type="GO" id="GO:0003677">
    <property type="term" value="F:DNA binding"/>
    <property type="evidence" value="ECO:0007669"/>
    <property type="project" value="UniProtKB-KW"/>
</dbReference>
<feature type="domain" description="HTH cro/C1-type" evidence="5">
    <location>
        <begin position="7"/>
        <end position="61"/>
    </location>
</feature>
<dbReference type="InterPro" id="IPR036286">
    <property type="entry name" value="LexA/Signal_pep-like_sf"/>
</dbReference>
<dbReference type="InterPro" id="IPR015927">
    <property type="entry name" value="Peptidase_S24_S26A/B/C"/>
</dbReference>
<dbReference type="Pfam" id="PF01381">
    <property type="entry name" value="HTH_3"/>
    <property type="match status" value="1"/>
</dbReference>
<feature type="region of interest" description="Disordered" evidence="4">
    <location>
        <begin position="64"/>
        <end position="87"/>
    </location>
</feature>
<keyword evidence="3" id="KW-0804">Transcription</keyword>
<evidence type="ECO:0000256" key="2">
    <source>
        <dbReference type="ARBA" id="ARBA00023125"/>
    </source>
</evidence>
<evidence type="ECO:0000256" key="1">
    <source>
        <dbReference type="ARBA" id="ARBA00023015"/>
    </source>
</evidence>
<dbReference type="InterPro" id="IPR001387">
    <property type="entry name" value="Cro/C1-type_HTH"/>
</dbReference>